<evidence type="ECO:0000256" key="1">
    <source>
        <dbReference type="SAM" id="MobiDB-lite"/>
    </source>
</evidence>
<name>A0A1G4E145_PLAVI</name>
<sequence length="455" mass="51852">MACSNNSGEYLSYSCYSELKSYFNRITLSDDAKSILQLSINQLNAKPQNFNVNDNIFSELACHLAGDDAFWKYKDHVTCTYINFWLNNKIQNMYKYTYGSNFDFFLNFSKKFATERYNKNFSHHSCEGYLKDLGDEFPMRKTLYSFYDLYNELKKGVNKKTNKIPCDNISLIVSEYYNNKNSIEKNKDFQKQFKELKTIIQRESPFPGICNSYNKLDNVLPDEISPPKAEEHETTSHNLISEGSSRNVPHTNLGQSVDNRDAVDKSLLFSTVNSTQEVKLEEEMESLAPENPSEGPNEEQLKALISEKKELPTTLSQGEQEYTQWPPRGQLNTLWKQGTRFPGKESLSPDPKDYPREDTHTIRDNTGGVFGTIKESFINVLGDVDPVPVVGVSGGMGALFLLFRYTPVGTFFRGGRVRARRIPSGFSGPFLGEFPDIQYYYGGNIGYGQMNPLAE</sequence>
<dbReference type="VEuPathDB" id="PlasmoDB:PVP01_0008560"/>
<dbReference type="Pfam" id="PF05795">
    <property type="entry name" value="Plasmodium_Vir"/>
    <property type="match status" value="1"/>
</dbReference>
<evidence type="ECO:0000313" key="2">
    <source>
        <dbReference type="EMBL" id="SCA59651.1"/>
    </source>
</evidence>
<dbReference type="EMBL" id="FLYH01000051">
    <property type="protein sequence ID" value="SCA59651.1"/>
    <property type="molecule type" value="Genomic_DNA"/>
</dbReference>
<evidence type="ECO:0000313" key="3">
    <source>
        <dbReference type="Proteomes" id="UP000196402"/>
    </source>
</evidence>
<feature type="compositionally biased region" description="Polar residues" evidence="1">
    <location>
        <begin position="236"/>
        <end position="257"/>
    </location>
</feature>
<gene>
    <name evidence="2" type="ORF">PVT01_000030700</name>
</gene>
<feature type="region of interest" description="Disordered" evidence="1">
    <location>
        <begin position="339"/>
        <end position="366"/>
    </location>
</feature>
<dbReference type="VEuPathDB" id="PlasmoDB:PVPAM_040008200"/>
<feature type="compositionally biased region" description="Basic and acidic residues" evidence="1">
    <location>
        <begin position="350"/>
        <end position="363"/>
    </location>
</feature>
<dbReference type="VEuPathDB" id="PlasmoDB:PVX_106210"/>
<accession>A0A1G4E145</accession>
<feature type="region of interest" description="Disordered" evidence="1">
    <location>
        <begin position="222"/>
        <end position="257"/>
    </location>
</feature>
<organism evidence="2 3">
    <name type="scientific">Plasmodium vivax</name>
    <name type="common">malaria parasite P. vivax</name>
    <dbReference type="NCBI Taxonomy" id="5855"/>
    <lineage>
        <taxon>Eukaryota</taxon>
        <taxon>Sar</taxon>
        <taxon>Alveolata</taxon>
        <taxon>Apicomplexa</taxon>
        <taxon>Aconoidasida</taxon>
        <taxon>Haemosporida</taxon>
        <taxon>Plasmodiidae</taxon>
        <taxon>Plasmodium</taxon>
        <taxon>Plasmodium (Plasmodium)</taxon>
    </lineage>
</organism>
<feature type="region of interest" description="Disordered" evidence="1">
    <location>
        <begin position="276"/>
        <end position="297"/>
    </location>
</feature>
<reference evidence="2 3" key="1">
    <citation type="submission" date="2016-07" db="EMBL/GenBank/DDBJ databases">
        <authorList>
            <consortium name="Pathogen Informatics"/>
        </authorList>
    </citation>
    <scope>NUCLEOTIDE SEQUENCE [LARGE SCALE GENOMIC DNA]</scope>
</reference>
<dbReference type="InterPro" id="IPR008780">
    <property type="entry name" value="Plasmodium_Vir"/>
</dbReference>
<dbReference type="Proteomes" id="UP000196402">
    <property type="component" value="Unassembled WGS sequence"/>
</dbReference>
<proteinExistence type="predicted"/>
<protein>
    <submittedName>
        <fullName evidence="2">Vir protein, putative</fullName>
    </submittedName>
</protein>
<dbReference type="VEuPathDB" id="PlasmoDB:PVW1_050045300"/>
<dbReference type="AlphaFoldDB" id="A0A1G4E145"/>